<dbReference type="RefSeq" id="WP_284387015.1">
    <property type="nucleotide sequence ID" value="NZ_BSNK01000001.1"/>
</dbReference>
<dbReference type="EC" id="3.7.1.3" evidence="4"/>
<accession>A0ABQ5V740</accession>
<dbReference type="Gene3D" id="3.40.640.10">
    <property type="entry name" value="Type I PLP-dependent aspartate aminotransferase-like (Major domain)"/>
    <property type="match status" value="1"/>
</dbReference>
<organism evidence="5 6">
    <name type="scientific">Algimonas ampicilliniresistens</name>
    <dbReference type="NCBI Taxonomy" id="1298735"/>
    <lineage>
        <taxon>Bacteria</taxon>
        <taxon>Pseudomonadati</taxon>
        <taxon>Pseudomonadota</taxon>
        <taxon>Alphaproteobacteria</taxon>
        <taxon>Maricaulales</taxon>
        <taxon>Robiginitomaculaceae</taxon>
        <taxon>Algimonas</taxon>
    </lineage>
</organism>
<evidence type="ECO:0000313" key="5">
    <source>
        <dbReference type="EMBL" id="GLQ22544.1"/>
    </source>
</evidence>
<dbReference type="PANTHER" id="PTHR14084:SF0">
    <property type="entry name" value="KYNURENINASE"/>
    <property type="match status" value="1"/>
</dbReference>
<sequence length="410" mass="44383">MHGVEFPKSLADAITFDAEDPLAPTRSEFDLDEDITYLVGHSLGPPTRRALDCLRKAGEVEWASGLVGSWNTAGWIDLPPTVGARIARLIGVDASDVIVCDSVSINLFKLVGALIDREGMTGRIIVEAGEFPTDQYILQRLAQFSGVDFVRTEPGAGPDSFESGSVLVRSFVDYRTAAISDVDAIENLARKHGSAVVWDLSHATGVLDLKLADWGVKYAVGCTYKYLNGGPGAPAFIYVDRDQVVDLETPLAGWLGHARPFAFEKIYEPGDGIKRFVAGTPPILSMSALNGALDVFDRVALGDVEKKAQRLGNMCLAAFSRLGLPSSSPAIGTNRGGHVSLSHPEGYAVSRALAERGYKTDFRPPTTIRFGLSPLFLGYEDVWKTLEALEDVLKTEAYRASRFSIRSKVT</sequence>
<keyword evidence="2 4" id="KW-0378">Hydrolase</keyword>
<comment type="pathway">
    <text evidence="4">Amino-acid degradation; L-kynurenine degradation; L-alanine and anthranilate from L-kynurenine: step 1/1.</text>
</comment>
<comment type="function">
    <text evidence="4">Catalyzes the cleavage of L-kynurenine (L-Kyn) and L-3-hydroxykynurenine (L-3OHKyn) into anthranilic acid (AA) and 3-hydroxyanthranilic acid (3-OHAA), respectively.</text>
</comment>
<comment type="caution">
    <text evidence="5">The sequence shown here is derived from an EMBL/GenBank/DDBJ whole genome shotgun (WGS) entry which is preliminary data.</text>
</comment>
<evidence type="ECO:0000256" key="2">
    <source>
        <dbReference type="ARBA" id="ARBA00022801"/>
    </source>
</evidence>
<comment type="similarity">
    <text evidence="4">Belongs to the kynureninase family.</text>
</comment>
<dbReference type="SUPFAM" id="SSF53383">
    <property type="entry name" value="PLP-dependent transferases"/>
    <property type="match status" value="1"/>
</dbReference>
<keyword evidence="1 4" id="KW-0662">Pyridine nucleotide biosynthesis</keyword>
<comment type="catalytic activity">
    <reaction evidence="4">
        <text>L-kynurenine + H2O = anthranilate + L-alanine + H(+)</text>
        <dbReference type="Rhea" id="RHEA:16813"/>
        <dbReference type="ChEBI" id="CHEBI:15377"/>
        <dbReference type="ChEBI" id="CHEBI:15378"/>
        <dbReference type="ChEBI" id="CHEBI:16567"/>
        <dbReference type="ChEBI" id="CHEBI:57959"/>
        <dbReference type="ChEBI" id="CHEBI:57972"/>
        <dbReference type="EC" id="3.7.1.3"/>
    </reaction>
</comment>
<comment type="catalytic activity">
    <reaction evidence="4">
        <text>3-hydroxy-L-kynurenine + H2O = 3-hydroxyanthranilate + L-alanine + H(+)</text>
        <dbReference type="Rhea" id="RHEA:25143"/>
        <dbReference type="ChEBI" id="CHEBI:15377"/>
        <dbReference type="ChEBI" id="CHEBI:15378"/>
        <dbReference type="ChEBI" id="CHEBI:36559"/>
        <dbReference type="ChEBI" id="CHEBI:57972"/>
        <dbReference type="ChEBI" id="CHEBI:58125"/>
        <dbReference type="EC" id="3.7.1.3"/>
    </reaction>
</comment>
<evidence type="ECO:0000256" key="3">
    <source>
        <dbReference type="ARBA" id="ARBA00022898"/>
    </source>
</evidence>
<keyword evidence="3 4" id="KW-0663">Pyridoxal phosphate</keyword>
<keyword evidence="6" id="KW-1185">Reference proteome</keyword>
<dbReference type="InterPro" id="IPR015421">
    <property type="entry name" value="PyrdxlP-dep_Trfase_major"/>
</dbReference>
<proteinExistence type="inferred from homology"/>
<dbReference type="InterPro" id="IPR015422">
    <property type="entry name" value="PyrdxlP-dep_Trfase_small"/>
</dbReference>
<evidence type="ECO:0000256" key="4">
    <source>
        <dbReference type="PIRNR" id="PIRNR038800"/>
    </source>
</evidence>
<evidence type="ECO:0000313" key="6">
    <source>
        <dbReference type="Proteomes" id="UP001161391"/>
    </source>
</evidence>
<dbReference type="PANTHER" id="PTHR14084">
    <property type="entry name" value="KYNURENINASE"/>
    <property type="match status" value="1"/>
</dbReference>
<reference evidence="5" key="1">
    <citation type="journal article" date="2014" name="Int. J. Syst. Evol. Microbiol.">
        <title>Complete genome of a new Firmicutes species belonging to the dominant human colonic microbiota ('Ruminococcus bicirculans') reveals two chromosomes and a selective capacity to utilize plant glucans.</title>
        <authorList>
            <consortium name="NISC Comparative Sequencing Program"/>
            <person name="Wegmann U."/>
            <person name="Louis P."/>
            <person name="Goesmann A."/>
            <person name="Henrissat B."/>
            <person name="Duncan S.H."/>
            <person name="Flint H.J."/>
        </authorList>
    </citation>
    <scope>NUCLEOTIDE SEQUENCE</scope>
    <source>
        <strain evidence="5">NBRC 108219</strain>
    </source>
</reference>
<gene>
    <name evidence="5" type="primary">kynU_1</name>
    <name evidence="5" type="ORF">GCM10007853_04180</name>
</gene>
<dbReference type="Gene3D" id="3.90.1150.10">
    <property type="entry name" value="Aspartate Aminotransferase, domain 1"/>
    <property type="match status" value="1"/>
</dbReference>
<dbReference type="Proteomes" id="UP001161391">
    <property type="component" value="Unassembled WGS sequence"/>
</dbReference>
<dbReference type="Pfam" id="PF22580">
    <property type="entry name" value="KYNU_C"/>
    <property type="match status" value="1"/>
</dbReference>
<comment type="pathway">
    <text evidence="4">Cofactor biosynthesis; NAD(+) biosynthesis; quinolinate from L-kynurenine: step 2/3.</text>
</comment>
<evidence type="ECO:0000256" key="1">
    <source>
        <dbReference type="ARBA" id="ARBA00022642"/>
    </source>
</evidence>
<reference evidence="5" key="2">
    <citation type="submission" date="2023-01" db="EMBL/GenBank/DDBJ databases">
        <title>Draft genome sequence of Algimonas ampicilliniresistens strain NBRC 108219.</title>
        <authorList>
            <person name="Sun Q."/>
            <person name="Mori K."/>
        </authorList>
    </citation>
    <scope>NUCLEOTIDE SEQUENCE</scope>
    <source>
        <strain evidence="5">NBRC 108219</strain>
    </source>
</reference>
<comment type="subunit">
    <text evidence="4">Homodimer.</text>
</comment>
<name>A0ABQ5V740_9PROT</name>
<dbReference type="InterPro" id="IPR010111">
    <property type="entry name" value="Kynureninase"/>
</dbReference>
<comment type="cofactor">
    <cofactor evidence="4">
        <name>pyridoxal 5'-phosphate</name>
        <dbReference type="ChEBI" id="CHEBI:597326"/>
    </cofactor>
</comment>
<protein>
    <recommendedName>
        <fullName evidence="4">Kynureninase</fullName>
        <ecNumber evidence="4">3.7.1.3</ecNumber>
    </recommendedName>
</protein>
<dbReference type="EMBL" id="BSNK01000001">
    <property type="protein sequence ID" value="GLQ22544.1"/>
    <property type="molecule type" value="Genomic_DNA"/>
</dbReference>
<dbReference type="InterPro" id="IPR015424">
    <property type="entry name" value="PyrdxlP-dep_Trfase"/>
</dbReference>
<dbReference type="PIRSF" id="PIRSF038800">
    <property type="entry name" value="KYNU"/>
    <property type="match status" value="1"/>
</dbReference>